<dbReference type="RefSeq" id="WP_055262736.1">
    <property type="nucleotide sequence ID" value="NZ_CABIXQ010000001.1"/>
</dbReference>
<evidence type="ECO:0000313" key="2">
    <source>
        <dbReference type="EMBL" id="CUN51405.1"/>
    </source>
</evidence>
<protein>
    <submittedName>
        <fullName evidence="2">Uncharacterized protein</fullName>
    </submittedName>
</protein>
<feature type="transmembrane region" description="Helical" evidence="1">
    <location>
        <begin position="126"/>
        <end position="147"/>
    </location>
</feature>
<keyword evidence="1" id="KW-0812">Transmembrane</keyword>
<dbReference type="EMBL" id="CYZX01000001">
    <property type="protein sequence ID" value="CUN51405.1"/>
    <property type="molecule type" value="Genomic_DNA"/>
</dbReference>
<dbReference type="Proteomes" id="UP000095594">
    <property type="component" value="Unassembled WGS sequence"/>
</dbReference>
<proteinExistence type="predicted"/>
<feature type="transmembrane region" description="Helical" evidence="1">
    <location>
        <begin position="182"/>
        <end position="198"/>
    </location>
</feature>
<sequence length="228" mass="24502">MMKEKEMQIDNLEKFDDIMHKYGRISTVVLIIMLLSTPFLIAMYFGANIDFKSALAGSIGICALFLPASIVEVITYAPMLGTGATYLAFITGNLTNLKIPCCMNARNLVGTEFGTKENEIVSTISVAISSITTIIVIAIGVMLMVPLEPIINSPVLEPAFSTVVPALFGALGYQYIKQAPKVAIIPFLLVSVLCFAVPNLASQVVVLIAVAAILSIVIARILYNKGKL</sequence>
<name>A0A173XLA1_9CLOT</name>
<feature type="transmembrane region" description="Helical" evidence="1">
    <location>
        <begin position="159"/>
        <end position="175"/>
    </location>
</feature>
<dbReference type="AlphaFoldDB" id="A0A173XLA1"/>
<dbReference type="OrthoDB" id="2052735at2"/>
<gene>
    <name evidence="2" type="ORF">ERS852471_00047</name>
</gene>
<feature type="transmembrane region" description="Helical" evidence="1">
    <location>
        <begin position="28"/>
        <end position="47"/>
    </location>
</feature>
<evidence type="ECO:0000313" key="3">
    <source>
        <dbReference type="Proteomes" id="UP000095594"/>
    </source>
</evidence>
<accession>A0A173XLA1</accession>
<keyword evidence="1" id="KW-1133">Transmembrane helix</keyword>
<organism evidence="2 3">
    <name type="scientific">Clostridium disporicum</name>
    <dbReference type="NCBI Taxonomy" id="84024"/>
    <lineage>
        <taxon>Bacteria</taxon>
        <taxon>Bacillati</taxon>
        <taxon>Bacillota</taxon>
        <taxon>Clostridia</taxon>
        <taxon>Eubacteriales</taxon>
        <taxon>Clostridiaceae</taxon>
        <taxon>Clostridium</taxon>
    </lineage>
</organism>
<feature type="transmembrane region" description="Helical" evidence="1">
    <location>
        <begin position="204"/>
        <end position="223"/>
    </location>
</feature>
<feature type="transmembrane region" description="Helical" evidence="1">
    <location>
        <begin position="53"/>
        <end position="77"/>
    </location>
</feature>
<reference evidence="2 3" key="1">
    <citation type="submission" date="2015-09" db="EMBL/GenBank/DDBJ databases">
        <authorList>
            <consortium name="Pathogen Informatics"/>
        </authorList>
    </citation>
    <scope>NUCLEOTIDE SEQUENCE [LARGE SCALE GENOMIC DNA]</scope>
    <source>
        <strain evidence="2 3">2789STDY5834856</strain>
    </source>
</reference>
<evidence type="ECO:0000256" key="1">
    <source>
        <dbReference type="SAM" id="Phobius"/>
    </source>
</evidence>
<keyword evidence="1" id="KW-0472">Membrane</keyword>